<evidence type="ECO:0000256" key="2">
    <source>
        <dbReference type="ARBA" id="ARBA00023002"/>
    </source>
</evidence>
<dbReference type="Proteomes" id="UP001312908">
    <property type="component" value="Unassembled WGS sequence"/>
</dbReference>
<dbReference type="PANTHER" id="PTHR43639:SF1">
    <property type="entry name" value="SHORT-CHAIN DEHYDROGENASE_REDUCTASE FAMILY PROTEIN"/>
    <property type="match status" value="1"/>
</dbReference>
<protein>
    <submittedName>
        <fullName evidence="3">Uncharacterized protein</fullName>
    </submittedName>
</protein>
<dbReference type="PANTHER" id="PTHR43639">
    <property type="entry name" value="OXIDOREDUCTASE, SHORT-CHAIN DEHYDROGENASE/REDUCTASE FAMILY (AFU_ORTHOLOGUE AFUA_5G02870)"/>
    <property type="match status" value="1"/>
</dbReference>
<reference evidence="3 4" key="1">
    <citation type="submission" date="2023-10" db="EMBL/GenBank/DDBJ databases">
        <title>Sorlinia euscelidii gen. nov., sp. nov., an acetic acid bacteria isolated from the gut of Euscelidius variegatus emitter.</title>
        <authorList>
            <person name="Michoud G."/>
            <person name="Marasco R."/>
            <person name="Seferji K."/>
            <person name="Gonella E."/>
            <person name="Garuglieri E."/>
            <person name="Alma A."/>
            <person name="Mapelli F."/>
            <person name="Borin S."/>
            <person name="Daffonchio D."/>
            <person name="Crotti E."/>
        </authorList>
    </citation>
    <scope>NUCLEOTIDE SEQUENCE [LARGE SCALE GENOMIC DNA]</scope>
    <source>
        <strain evidence="3 4">EV16P</strain>
    </source>
</reference>
<evidence type="ECO:0000256" key="1">
    <source>
        <dbReference type="ARBA" id="ARBA00006484"/>
    </source>
</evidence>
<dbReference type="SUPFAM" id="SSF51735">
    <property type="entry name" value="NAD(P)-binding Rossmann-fold domains"/>
    <property type="match status" value="1"/>
</dbReference>
<accession>A0ABU7U1H6</accession>
<name>A0ABU7U1H6_9PROT</name>
<comment type="similarity">
    <text evidence="1">Belongs to the short-chain dehydrogenases/reductases (SDR) family.</text>
</comment>
<dbReference type="Gene3D" id="3.40.50.720">
    <property type="entry name" value="NAD(P)-binding Rossmann-like Domain"/>
    <property type="match status" value="1"/>
</dbReference>
<evidence type="ECO:0000313" key="3">
    <source>
        <dbReference type="EMBL" id="MEE8658578.1"/>
    </source>
</evidence>
<evidence type="ECO:0000313" key="4">
    <source>
        <dbReference type="Proteomes" id="UP001312908"/>
    </source>
</evidence>
<gene>
    <name evidence="3" type="ORF">DOFOFD_06100</name>
</gene>
<organism evidence="3 4">
    <name type="scientific">Sorlinia euscelidii</name>
    <dbReference type="NCBI Taxonomy" id="3081148"/>
    <lineage>
        <taxon>Bacteria</taxon>
        <taxon>Pseudomonadati</taxon>
        <taxon>Pseudomonadota</taxon>
        <taxon>Alphaproteobacteria</taxon>
        <taxon>Acetobacterales</taxon>
        <taxon>Acetobacteraceae</taxon>
        <taxon>Sorlinia</taxon>
    </lineage>
</organism>
<dbReference type="EMBL" id="JAWJZY010000002">
    <property type="protein sequence ID" value="MEE8658578.1"/>
    <property type="molecule type" value="Genomic_DNA"/>
</dbReference>
<keyword evidence="4" id="KW-1185">Reference proteome</keyword>
<proteinExistence type="inferred from homology"/>
<dbReference type="InterPro" id="IPR036291">
    <property type="entry name" value="NAD(P)-bd_dom_sf"/>
</dbReference>
<comment type="caution">
    <text evidence="3">The sequence shown here is derived from an EMBL/GenBank/DDBJ whole genome shotgun (WGS) entry which is preliminary data.</text>
</comment>
<sequence length="61" mass="6425">MQLTIPDSIPRVALVTGGAKRIGRALVMALAAEGFKIAIHRHQSTAEAEELLGKSITRAAS</sequence>
<keyword evidence="2" id="KW-0560">Oxidoreductase</keyword>